<sequence>MSSIQQLIHTVEVAYAHRPDIARTFARCLPNSLDTAMQPHPDGTFVITGDIPAMWLRDAAAQVWPYLPLCTDDPALRDRVAGVIRVQARQLLTDPYANAFNATPSGAGHAGDQPERDPLVWERKFELDSLCYPIRLAYGYWRHTGDAAPLHGEFHRALRVVIDVMRVEQRHEDLSPYRFWRPGTVPATDNMPGGRGAPVRPCGLIWSAFRPSDDACERNYHVPGNMMAAVELGHAAELLRVLGDDALAVEADVLAREVRAAIEAHAVVEHPEYGRIYAYETDGLGHHVLMDDANVPSLLAAPYLGYVPADDPTYVNTRRFVLGADNPYFARGRCAHGVGSPHTPAGYVWPIGLAMAGLTAATATERLAAVDMLVTTTAGTDLMHESFHPDDPAQFTRPWFGWANGLYAELVLATLDTAG</sequence>
<dbReference type="InterPro" id="IPR008928">
    <property type="entry name" value="6-hairpin_glycosidase_sf"/>
</dbReference>
<dbReference type="Proteomes" id="UP001595803">
    <property type="component" value="Unassembled WGS sequence"/>
</dbReference>
<proteinExistence type="predicted"/>
<organism evidence="1 2">
    <name type="scientific">Deinococcus rufus</name>
    <dbReference type="NCBI Taxonomy" id="2136097"/>
    <lineage>
        <taxon>Bacteria</taxon>
        <taxon>Thermotogati</taxon>
        <taxon>Deinococcota</taxon>
        <taxon>Deinococci</taxon>
        <taxon>Deinococcales</taxon>
        <taxon>Deinococcaceae</taxon>
        <taxon>Deinococcus</taxon>
    </lineage>
</organism>
<dbReference type="SUPFAM" id="SSF48208">
    <property type="entry name" value="Six-hairpin glycosidases"/>
    <property type="match status" value="1"/>
</dbReference>
<dbReference type="Pfam" id="PF06824">
    <property type="entry name" value="Glyco_hydro_125"/>
    <property type="match status" value="1"/>
</dbReference>
<dbReference type="InterPro" id="IPR008313">
    <property type="entry name" value="GH125"/>
</dbReference>
<dbReference type="InterPro" id="IPR012341">
    <property type="entry name" value="6hp_glycosidase-like_sf"/>
</dbReference>
<evidence type="ECO:0000313" key="1">
    <source>
        <dbReference type="EMBL" id="MFC3833603.1"/>
    </source>
</evidence>
<name>A0ABV7Z8C8_9DEIO</name>
<dbReference type="PANTHER" id="PTHR31047:SF0">
    <property type="entry name" value="MEIOTICALLY UP-REGULATED GENE 157 PROTEIN"/>
    <property type="match status" value="1"/>
</dbReference>
<dbReference type="EMBL" id="JBHRZG010000012">
    <property type="protein sequence ID" value="MFC3833603.1"/>
    <property type="molecule type" value="Genomic_DNA"/>
</dbReference>
<dbReference type="PANTHER" id="PTHR31047">
    <property type="entry name" value="MEIOTICALLY UP-REGULATED GENE 157 PROTEIN"/>
    <property type="match status" value="1"/>
</dbReference>
<reference evidence="2" key="1">
    <citation type="journal article" date="2019" name="Int. J. Syst. Evol. Microbiol.">
        <title>The Global Catalogue of Microorganisms (GCM) 10K type strain sequencing project: providing services to taxonomists for standard genome sequencing and annotation.</title>
        <authorList>
            <consortium name="The Broad Institute Genomics Platform"/>
            <consortium name="The Broad Institute Genome Sequencing Center for Infectious Disease"/>
            <person name="Wu L."/>
            <person name="Ma J."/>
        </authorList>
    </citation>
    <scope>NUCLEOTIDE SEQUENCE [LARGE SCALE GENOMIC DNA]</scope>
    <source>
        <strain evidence="2">CCTCC AB 2017081</strain>
    </source>
</reference>
<dbReference type="SMART" id="SM01149">
    <property type="entry name" value="DUF1237"/>
    <property type="match status" value="1"/>
</dbReference>
<dbReference type="Gene3D" id="1.50.10.10">
    <property type="match status" value="1"/>
</dbReference>
<keyword evidence="2" id="KW-1185">Reference proteome</keyword>
<evidence type="ECO:0000313" key="2">
    <source>
        <dbReference type="Proteomes" id="UP001595803"/>
    </source>
</evidence>
<comment type="caution">
    <text evidence="1">The sequence shown here is derived from an EMBL/GenBank/DDBJ whole genome shotgun (WGS) entry which is preliminary data.</text>
</comment>
<gene>
    <name evidence="1" type="ORF">ACFOSB_12105</name>
</gene>
<dbReference type="PIRSF" id="PIRSF028846">
    <property type="entry name" value="UCP028846"/>
    <property type="match status" value="1"/>
</dbReference>
<dbReference type="GO" id="GO:0016787">
    <property type="term" value="F:hydrolase activity"/>
    <property type="evidence" value="ECO:0007669"/>
    <property type="project" value="UniProtKB-KW"/>
</dbReference>
<accession>A0ABV7Z8C8</accession>
<dbReference type="RefSeq" id="WP_322474948.1">
    <property type="nucleotide sequence ID" value="NZ_JBHRZG010000012.1"/>
</dbReference>
<keyword evidence="1" id="KW-0378">Hydrolase</keyword>
<protein>
    <submittedName>
        <fullName evidence="1">Glycoside hydrolase family 125 protein</fullName>
    </submittedName>
</protein>